<feature type="transmembrane region" description="Helical" evidence="1">
    <location>
        <begin position="147"/>
        <end position="172"/>
    </location>
</feature>
<proteinExistence type="predicted"/>
<evidence type="ECO:0000313" key="3">
    <source>
        <dbReference type="Proteomes" id="UP000078263"/>
    </source>
</evidence>
<feature type="transmembrane region" description="Helical" evidence="1">
    <location>
        <begin position="120"/>
        <end position="141"/>
    </location>
</feature>
<keyword evidence="1" id="KW-1133">Transmembrane helix</keyword>
<dbReference type="Proteomes" id="UP000078263">
    <property type="component" value="Chromosome"/>
</dbReference>
<feature type="transmembrane region" description="Helical" evidence="1">
    <location>
        <begin position="86"/>
        <end position="108"/>
    </location>
</feature>
<dbReference type="AlphaFoldDB" id="A0A192D995"/>
<sequence>MERFDPRARSDIYGPRINRAADPLRVRLVPYASIMLGSMLPVLLIADTMPLLPSVGLLVLLAWRMVRPGLLPLWAGAPLGAFDDLFSGQPFGSAVLLWSLAMLAIEAVETKFPWRGFWQDWFTASVISLSYWFLTLVVSGAQLTPELFIVAAPQAVFAVLLYPFVARMVAGFDRFRLSRSRKLG</sequence>
<reference evidence="2 3" key="1">
    <citation type="submission" date="2016-05" db="EMBL/GenBank/DDBJ databases">
        <title>Compelete Genome Sequence of Bacteriochlorophyll-Synthesizing Bacterium Porphyrobacter neustonensis DSM 9434.</title>
        <authorList>
            <person name="Shi X.-L."/>
            <person name="Wu Y.-H."/>
            <person name="Cheng H."/>
            <person name="Xu L."/>
            <person name="Zhang X.-Q."/>
            <person name="Wang C.-S."/>
            <person name="Xu X.-W."/>
        </authorList>
    </citation>
    <scope>NUCLEOTIDE SEQUENCE [LARGE SCALE GENOMIC DNA]</scope>
    <source>
        <strain evidence="2 3">DSM 9434</strain>
    </source>
</reference>
<organism evidence="2 3">
    <name type="scientific">Erythrobacter neustonensis</name>
    <dbReference type="NCBI Taxonomy" id="1112"/>
    <lineage>
        <taxon>Bacteria</taxon>
        <taxon>Pseudomonadati</taxon>
        <taxon>Pseudomonadota</taxon>
        <taxon>Alphaproteobacteria</taxon>
        <taxon>Sphingomonadales</taxon>
        <taxon>Erythrobacteraceae</taxon>
        <taxon>Erythrobacter/Porphyrobacter group</taxon>
        <taxon>Erythrobacter</taxon>
    </lineage>
</organism>
<gene>
    <name evidence="2" type="ORF">A9D12_11905</name>
</gene>
<name>A0A192D995_9SPHN</name>
<evidence type="ECO:0000256" key="1">
    <source>
        <dbReference type="SAM" id="Phobius"/>
    </source>
</evidence>
<evidence type="ECO:0000313" key="2">
    <source>
        <dbReference type="EMBL" id="ANK14334.1"/>
    </source>
</evidence>
<dbReference type="KEGG" id="pns:A9D12_11905"/>
<accession>A0A192D995</accession>
<keyword evidence="3" id="KW-1185">Reference proteome</keyword>
<dbReference type="EMBL" id="CP016033">
    <property type="protein sequence ID" value="ANK14334.1"/>
    <property type="molecule type" value="Genomic_DNA"/>
</dbReference>
<protein>
    <submittedName>
        <fullName evidence="2">Rod shape-determining protein MreD</fullName>
    </submittedName>
</protein>
<keyword evidence="1" id="KW-0472">Membrane</keyword>
<dbReference type="OrthoDB" id="7426601at2"/>
<dbReference type="STRING" id="1112.A9D12_11905"/>
<keyword evidence="1" id="KW-0812">Transmembrane</keyword>